<organism evidence="7 8">
    <name type="scientific">Propionimicrobium lymphophilum ACS-093-V-SCH5</name>
    <dbReference type="NCBI Taxonomy" id="883161"/>
    <lineage>
        <taxon>Bacteria</taxon>
        <taxon>Bacillati</taxon>
        <taxon>Actinomycetota</taxon>
        <taxon>Actinomycetes</taxon>
        <taxon>Propionibacteriales</taxon>
        <taxon>Propionibacteriaceae</taxon>
        <taxon>Propionimicrobium</taxon>
    </lineage>
</organism>
<dbReference type="EMBL" id="AGZR01000009">
    <property type="protein sequence ID" value="EPD32170.1"/>
    <property type="molecule type" value="Genomic_DNA"/>
</dbReference>
<evidence type="ECO:0000256" key="5">
    <source>
        <dbReference type="ARBA" id="ARBA00023136"/>
    </source>
</evidence>
<dbReference type="InterPro" id="IPR004960">
    <property type="entry name" value="LipA_acyltrans"/>
</dbReference>
<name>S2W1D7_9ACTN</name>
<dbReference type="GO" id="GO:0005886">
    <property type="term" value="C:plasma membrane"/>
    <property type="evidence" value="ECO:0007669"/>
    <property type="project" value="UniProtKB-SubCell"/>
</dbReference>
<dbReference type="PANTHER" id="PTHR30606:SF10">
    <property type="entry name" value="PHOSPHATIDYLINOSITOL MANNOSIDE ACYLTRANSFERASE"/>
    <property type="match status" value="1"/>
</dbReference>
<dbReference type="HOGENOM" id="CLU_049421_3_0_11"/>
<evidence type="ECO:0000256" key="6">
    <source>
        <dbReference type="ARBA" id="ARBA00023315"/>
    </source>
</evidence>
<comment type="subcellular location">
    <subcellularLocation>
        <location evidence="1">Cell inner membrane</location>
    </subcellularLocation>
</comment>
<dbReference type="GO" id="GO:0016746">
    <property type="term" value="F:acyltransferase activity"/>
    <property type="evidence" value="ECO:0007669"/>
    <property type="project" value="UniProtKB-KW"/>
</dbReference>
<evidence type="ECO:0000256" key="1">
    <source>
        <dbReference type="ARBA" id="ARBA00004533"/>
    </source>
</evidence>
<dbReference type="AlphaFoldDB" id="S2W1D7"/>
<evidence type="ECO:0000256" key="3">
    <source>
        <dbReference type="ARBA" id="ARBA00022519"/>
    </source>
</evidence>
<keyword evidence="2" id="KW-1003">Cell membrane</keyword>
<dbReference type="Pfam" id="PF03279">
    <property type="entry name" value="Lip_A_acyltrans"/>
    <property type="match status" value="1"/>
</dbReference>
<protein>
    <recommendedName>
        <fullName evidence="9">Phosphatidylinositol mannoside acyltransferase</fullName>
    </recommendedName>
</protein>
<comment type="caution">
    <text evidence="7">The sequence shown here is derived from an EMBL/GenBank/DDBJ whole genome shotgun (WGS) entry which is preliminary data.</text>
</comment>
<keyword evidence="6" id="KW-0012">Acyltransferase</keyword>
<dbReference type="PANTHER" id="PTHR30606">
    <property type="entry name" value="LIPID A BIOSYNTHESIS LAUROYL ACYLTRANSFERASE"/>
    <property type="match status" value="1"/>
</dbReference>
<dbReference type="PATRIC" id="fig|883161.3.peg.1722"/>
<evidence type="ECO:0000313" key="8">
    <source>
        <dbReference type="Proteomes" id="UP000014417"/>
    </source>
</evidence>
<evidence type="ECO:0000256" key="4">
    <source>
        <dbReference type="ARBA" id="ARBA00022679"/>
    </source>
</evidence>
<dbReference type="NCBIfam" id="NF005919">
    <property type="entry name" value="PRK07920.1"/>
    <property type="match status" value="1"/>
</dbReference>
<evidence type="ECO:0000256" key="2">
    <source>
        <dbReference type="ARBA" id="ARBA00022475"/>
    </source>
</evidence>
<evidence type="ECO:0008006" key="9">
    <source>
        <dbReference type="Google" id="ProtNLM"/>
    </source>
</evidence>
<gene>
    <name evidence="7" type="ORF">HMPREF9306_01734</name>
</gene>
<dbReference type="Proteomes" id="UP000014417">
    <property type="component" value="Unassembled WGS sequence"/>
</dbReference>
<dbReference type="CDD" id="cd07984">
    <property type="entry name" value="LPLAT_LABLAT-like"/>
    <property type="match status" value="1"/>
</dbReference>
<keyword evidence="3" id="KW-0997">Cell inner membrane</keyword>
<keyword evidence="4" id="KW-0808">Transferase</keyword>
<accession>S2W1D7</accession>
<dbReference type="STRING" id="883161.HMPREF9306_01734"/>
<sequence length="284" mass="31482">MFDKLTALKLAAHVPAFVWKPLGAAAAAVLVARRPKPIRQWQLNYEVVCGAAPTASQTRAGMRSWLRNTIGSLQLGKWNTDKINRLVYVAPVDARRLRRHRAETGLILALPHMGSWDMAGAWACQNGLPVTSVAEKLPAGQFEYFSAIREKLGFKIFSHKTSGLIPKLCQEINEGRVVALVADRDFSRRGVKVSWPAANKTYDLTMPPGCALIAQRTGAVVVPVAPWFDGKIMRIHIGQAIEVPEGVDEVAYTTQAMANYFAEQIAAHCRDWHMLQRFFPGVRP</sequence>
<proteinExistence type="predicted"/>
<dbReference type="RefSeq" id="WP_016456545.1">
    <property type="nucleotide sequence ID" value="NZ_KE150269.1"/>
</dbReference>
<evidence type="ECO:0000313" key="7">
    <source>
        <dbReference type="EMBL" id="EPD32170.1"/>
    </source>
</evidence>
<reference evidence="7 8" key="1">
    <citation type="submission" date="2013-04" db="EMBL/GenBank/DDBJ databases">
        <title>The Genome Sequence of Propionimicrobium lymphophilum ACS-093-V-SCH5.</title>
        <authorList>
            <consortium name="The Broad Institute Genomics Platform"/>
            <person name="Earl A."/>
            <person name="Ward D."/>
            <person name="Feldgarden M."/>
            <person name="Gevers D."/>
            <person name="Saerens B."/>
            <person name="Vaneechoutte M."/>
            <person name="Walker B."/>
            <person name="Young S."/>
            <person name="Zeng Q."/>
            <person name="Gargeya S."/>
            <person name="Fitzgerald M."/>
            <person name="Haas B."/>
            <person name="Abouelleil A."/>
            <person name="Allen A.W."/>
            <person name="Alvarado L."/>
            <person name="Arachchi H.M."/>
            <person name="Berlin A.M."/>
            <person name="Chapman S.B."/>
            <person name="Gainer-Dewar J."/>
            <person name="Goldberg J."/>
            <person name="Griggs A."/>
            <person name="Gujja S."/>
            <person name="Hansen M."/>
            <person name="Howarth C."/>
            <person name="Imamovic A."/>
            <person name="Ireland A."/>
            <person name="Larimer J."/>
            <person name="McCowan C."/>
            <person name="Murphy C."/>
            <person name="Pearson M."/>
            <person name="Poon T.W."/>
            <person name="Priest M."/>
            <person name="Roberts A."/>
            <person name="Saif S."/>
            <person name="Shea T."/>
            <person name="Sisk P."/>
            <person name="Sykes S."/>
            <person name="Wortman J."/>
            <person name="Nusbaum C."/>
            <person name="Birren B."/>
        </authorList>
    </citation>
    <scope>NUCLEOTIDE SEQUENCE [LARGE SCALE GENOMIC DNA]</scope>
    <source>
        <strain evidence="7 8">ACS-093-V-SCH5</strain>
    </source>
</reference>
<keyword evidence="8" id="KW-1185">Reference proteome</keyword>
<dbReference type="GO" id="GO:0009247">
    <property type="term" value="P:glycolipid biosynthetic process"/>
    <property type="evidence" value="ECO:0007669"/>
    <property type="project" value="UniProtKB-ARBA"/>
</dbReference>
<keyword evidence="5" id="KW-0472">Membrane</keyword>